<dbReference type="PANTHER" id="PTHR46137">
    <property type="entry name" value="OS05G0310600 PROTEIN"/>
    <property type="match status" value="1"/>
</dbReference>
<dbReference type="PROSITE" id="PS51934">
    <property type="entry name" value="LRAT"/>
    <property type="match status" value="1"/>
</dbReference>
<comment type="caution">
    <text evidence="2">The sequence shown here is derived from an EMBL/GenBank/DDBJ whole genome shotgun (WGS) entry which is preliminary data.</text>
</comment>
<accession>A0ABD3JQE3</accession>
<name>A0ABD3JQE3_EUCGL</name>
<evidence type="ECO:0000313" key="2">
    <source>
        <dbReference type="EMBL" id="KAL3728046.1"/>
    </source>
</evidence>
<gene>
    <name evidence="2" type="ORF">ACJRO7_032748</name>
</gene>
<dbReference type="AlphaFoldDB" id="A0ABD3JQE3"/>
<keyword evidence="3" id="KW-1185">Reference proteome</keyword>
<dbReference type="Gene3D" id="3.90.1720.10">
    <property type="entry name" value="endopeptidase domain like (from Nostoc punctiforme)"/>
    <property type="match status" value="1"/>
</dbReference>
<feature type="domain" description="LRAT" evidence="1">
    <location>
        <begin position="26"/>
        <end position="143"/>
    </location>
</feature>
<protein>
    <recommendedName>
        <fullName evidence="1">LRAT domain-containing protein</fullName>
    </recommendedName>
</protein>
<dbReference type="EMBL" id="JBJKBG010000008">
    <property type="protein sequence ID" value="KAL3728046.1"/>
    <property type="molecule type" value="Genomic_DNA"/>
</dbReference>
<dbReference type="InterPro" id="IPR007053">
    <property type="entry name" value="LRAT_dom"/>
</dbReference>
<dbReference type="Pfam" id="PF04970">
    <property type="entry name" value="LRAT"/>
    <property type="match status" value="1"/>
</dbReference>
<evidence type="ECO:0000259" key="1">
    <source>
        <dbReference type="PROSITE" id="PS51934"/>
    </source>
</evidence>
<evidence type="ECO:0000313" key="3">
    <source>
        <dbReference type="Proteomes" id="UP001634007"/>
    </source>
</evidence>
<reference evidence="2 3" key="1">
    <citation type="submission" date="2024-11" db="EMBL/GenBank/DDBJ databases">
        <title>Chromosome-level genome assembly of Eucalyptus globulus Labill. provides insights into its genome evolution.</title>
        <authorList>
            <person name="Li X."/>
        </authorList>
    </citation>
    <scope>NUCLEOTIDE SEQUENCE [LARGE SCALE GENOMIC DNA]</scope>
    <source>
        <strain evidence="2">CL2024</strain>
        <tissue evidence="2">Fresh tender leaves</tissue>
    </source>
</reference>
<dbReference type="Proteomes" id="UP001634007">
    <property type="component" value="Unassembled WGS sequence"/>
</dbReference>
<sequence length="198" mass="22294">MANQVSDRVFPVAVTQEELEAGSHIYARRWYGLYTHHGIYVGEGTVIHFTRTGVDTTCLDCFRQEGEQLHSLRSYADGRSPLRFTFTRRGTCTILPNTKSPQEVLNMACELHRSDGFGEYDLFNNNCEHFATFCGTGVRESAQTAWICACARKIKRVKAWALKLLRELSSSDPKIRDDSGIESKNLIVEQASAAQQNP</sequence>
<organism evidence="2 3">
    <name type="scientific">Eucalyptus globulus</name>
    <name type="common">Tasmanian blue gum</name>
    <dbReference type="NCBI Taxonomy" id="34317"/>
    <lineage>
        <taxon>Eukaryota</taxon>
        <taxon>Viridiplantae</taxon>
        <taxon>Streptophyta</taxon>
        <taxon>Embryophyta</taxon>
        <taxon>Tracheophyta</taxon>
        <taxon>Spermatophyta</taxon>
        <taxon>Magnoliopsida</taxon>
        <taxon>eudicotyledons</taxon>
        <taxon>Gunneridae</taxon>
        <taxon>Pentapetalae</taxon>
        <taxon>rosids</taxon>
        <taxon>malvids</taxon>
        <taxon>Myrtales</taxon>
        <taxon>Myrtaceae</taxon>
        <taxon>Myrtoideae</taxon>
        <taxon>Eucalypteae</taxon>
        <taxon>Eucalyptus</taxon>
    </lineage>
</organism>
<proteinExistence type="predicted"/>
<dbReference type="PANTHER" id="PTHR46137:SF14">
    <property type="entry name" value="LRAT DOMAIN-CONTAINING PROTEIN"/>
    <property type="match status" value="1"/>
</dbReference>